<protein>
    <recommendedName>
        <fullName evidence="1">DUF559 domain-containing protein</fullName>
    </recommendedName>
</protein>
<evidence type="ECO:0000259" key="1">
    <source>
        <dbReference type="Pfam" id="PF04480"/>
    </source>
</evidence>
<dbReference type="SUPFAM" id="SSF52980">
    <property type="entry name" value="Restriction endonuclease-like"/>
    <property type="match status" value="1"/>
</dbReference>
<dbReference type="EMBL" id="BMRJ01000001">
    <property type="protein sequence ID" value="GGR16104.1"/>
    <property type="molecule type" value="Genomic_DNA"/>
</dbReference>
<evidence type="ECO:0000313" key="3">
    <source>
        <dbReference type="Proteomes" id="UP000610303"/>
    </source>
</evidence>
<sequence length="276" mass="30406">MELTDWLRRAGGLAHRTQLEDAGYLRTALCRAIDSGGVVRIRAGWLATPEASGSRRAEAIRAGGRLTCASAAQELGLWTFPETRLHLSVPAHSGRSDPVAIRHWSRGPVPVHPHALVEPAENLLAHAADCLPFEQSLVIWESAVRTGTVSLAVIAGLPLRSRRAKALLEACSELSDSGLESVFVSRLRRAGIPVRQQVPLLGHRVDALVGDRLVCQLDGFAHHRSAADRRRDLDHDRRLALAGYTVLRFDYARIMFAWQIVEQHVRLAFAQTAARR</sequence>
<name>A0A918F7H5_AGRME</name>
<accession>A0A918F7H5</accession>
<dbReference type="Gene3D" id="3.40.960.10">
    <property type="entry name" value="VSR Endonuclease"/>
    <property type="match status" value="1"/>
</dbReference>
<dbReference type="RefSeq" id="WP_189083808.1">
    <property type="nucleotide sequence ID" value="NZ_BMRJ01000001.1"/>
</dbReference>
<dbReference type="Pfam" id="PF04480">
    <property type="entry name" value="DUF559"/>
    <property type="match status" value="1"/>
</dbReference>
<reference evidence="2" key="1">
    <citation type="journal article" date="2014" name="Int. J. Syst. Evol. Microbiol.">
        <title>Complete genome sequence of Corynebacterium casei LMG S-19264T (=DSM 44701T), isolated from a smear-ripened cheese.</title>
        <authorList>
            <consortium name="US DOE Joint Genome Institute (JGI-PGF)"/>
            <person name="Walter F."/>
            <person name="Albersmeier A."/>
            <person name="Kalinowski J."/>
            <person name="Ruckert C."/>
        </authorList>
    </citation>
    <scope>NUCLEOTIDE SEQUENCE</scope>
    <source>
        <strain evidence="2">JCM 3346</strain>
    </source>
</reference>
<dbReference type="InterPro" id="IPR011335">
    <property type="entry name" value="Restrct_endonuc-II-like"/>
</dbReference>
<reference evidence="2" key="2">
    <citation type="submission" date="2020-09" db="EMBL/GenBank/DDBJ databases">
        <authorList>
            <person name="Sun Q."/>
            <person name="Ohkuma M."/>
        </authorList>
    </citation>
    <scope>NUCLEOTIDE SEQUENCE</scope>
    <source>
        <strain evidence="2">JCM 3346</strain>
    </source>
</reference>
<dbReference type="InterPro" id="IPR007569">
    <property type="entry name" value="DUF559"/>
</dbReference>
<feature type="domain" description="DUF559" evidence="1">
    <location>
        <begin position="189"/>
        <end position="261"/>
    </location>
</feature>
<gene>
    <name evidence="2" type="ORF">GCM10010196_06050</name>
</gene>
<organism evidence="2 3">
    <name type="scientific">Agromyces mediolanus</name>
    <name type="common">Corynebacterium mediolanum</name>
    <dbReference type="NCBI Taxonomy" id="41986"/>
    <lineage>
        <taxon>Bacteria</taxon>
        <taxon>Bacillati</taxon>
        <taxon>Actinomycetota</taxon>
        <taxon>Actinomycetes</taxon>
        <taxon>Micrococcales</taxon>
        <taxon>Microbacteriaceae</taxon>
        <taxon>Agromyces</taxon>
    </lineage>
</organism>
<evidence type="ECO:0000313" key="2">
    <source>
        <dbReference type="EMBL" id="GGR16104.1"/>
    </source>
</evidence>
<dbReference type="Proteomes" id="UP000610303">
    <property type="component" value="Unassembled WGS sequence"/>
</dbReference>
<keyword evidence="3" id="KW-1185">Reference proteome</keyword>
<proteinExistence type="predicted"/>
<comment type="caution">
    <text evidence="2">The sequence shown here is derived from an EMBL/GenBank/DDBJ whole genome shotgun (WGS) entry which is preliminary data.</text>
</comment>
<dbReference type="AlphaFoldDB" id="A0A918F7H5"/>